<organism evidence="1 2">
    <name type="scientific">Oleoguttula mirabilis</name>
    <dbReference type="NCBI Taxonomy" id="1507867"/>
    <lineage>
        <taxon>Eukaryota</taxon>
        <taxon>Fungi</taxon>
        <taxon>Dikarya</taxon>
        <taxon>Ascomycota</taxon>
        <taxon>Pezizomycotina</taxon>
        <taxon>Dothideomycetes</taxon>
        <taxon>Dothideomycetidae</taxon>
        <taxon>Mycosphaerellales</taxon>
        <taxon>Teratosphaeriaceae</taxon>
        <taxon>Oleoguttula</taxon>
    </lineage>
</organism>
<proteinExistence type="predicted"/>
<dbReference type="EMBL" id="JAVFHQ010000033">
    <property type="protein sequence ID" value="KAK4543351.1"/>
    <property type="molecule type" value="Genomic_DNA"/>
</dbReference>
<dbReference type="Gene3D" id="3.40.390.10">
    <property type="entry name" value="Collagenase (Catalytic Domain)"/>
    <property type="match status" value="1"/>
</dbReference>
<dbReference type="InterPro" id="IPR024079">
    <property type="entry name" value="MetalloPept_cat_dom_sf"/>
</dbReference>
<reference evidence="1 2" key="1">
    <citation type="submission" date="2021-11" db="EMBL/GenBank/DDBJ databases">
        <title>Black yeast isolated from Biological Soil Crust.</title>
        <authorList>
            <person name="Kurbessoian T."/>
        </authorList>
    </citation>
    <scope>NUCLEOTIDE SEQUENCE [LARGE SCALE GENOMIC DNA]</scope>
    <source>
        <strain evidence="1 2">CCFEE 5522</strain>
    </source>
</reference>
<dbReference type="AlphaFoldDB" id="A0AAV9JEP1"/>
<gene>
    <name evidence="1" type="ORF">LTR36_005710</name>
</gene>
<dbReference type="Proteomes" id="UP001324427">
    <property type="component" value="Unassembled WGS sequence"/>
</dbReference>
<dbReference type="GO" id="GO:0008237">
    <property type="term" value="F:metallopeptidase activity"/>
    <property type="evidence" value="ECO:0007669"/>
    <property type="project" value="InterPro"/>
</dbReference>
<sequence>MIAFNRAGKEERKDPQRQDKLNIAIPDAIRISHLASSAVNLALQAAKNSTSLETVPGLNASSVSTLLERWFGEDVLPVTPAGVANSEYLYGHYTRMHALLANSSLLYSCISPEATTEDGTPLCPPHVTAFVMDEHDLVAGTTWINTTFPGINFCPYLLRARNEIWQRAVDVWERVGRNHTWILGQSIPLIMLHEMSHQLHVGSSKLILDVPKLNEAYSLGYFK</sequence>
<comment type="caution">
    <text evidence="1">The sequence shown here is derived from an EMBL/GenBank/DDBJ whole genome shotgun (WGS) entry which is preliminary data.</text>
</comment>
<evidence type="ECO:0000313" key="2">
    <source>
        <dbReference type="Proteomes" id="UP001324427"/>
    </source>
</evidence>
<protein>
    <submittedName>
        <fullName evidence="1">Uncharacterized protein</fullName>
    </submittedName>
</protein>
<accession>A0AAV9JEP1</accession>
<evidence type="ECO:0000313" key="1">
    <source>
        <dbReference type="EMBL" id="KAK4543351.1"/>
    </source>
</evidence>
<keyword evidence="2" id="KW-1185">Reference proteome</keyword>
<name>A0AAV9JEP1_9PEZI</name>